<accession>A0A4C1ZS87</accession>
<dbReference type="Proteomes" id="UP000299102">
    <property type="component" value="Unassembled WGS sequence"/>
</dbReference>
<dbReference type="EMBL" id="BGZK01002049">
    <property type="protein sequence ID" value="GBP90024.1"/>
    <property type="molecule type" value="Genomic_DNA"/>
</dbReference>
<feature type="region of interest" description="Disordered" evidence="1">
    <location>
        <begin position="470"/>
        <end position="504"/>
    </location>
</feature>
<dbReference type="SMART" id="SM00596">
    <property type="entry name" value="PRE_C2HC"/>
    <property type="match status" value="1"/>
</dbReference>
<proteinExistence type="predicted"/>
<dbReference type="Pfam" id="PF07530">
    <property type="entry name" value="PRE_C2HC"/>
    <property type="match status" value="1"/>
</dbReference>
<dbReference type="OrthoDB" id="8446474at2759"/>
<feature type="compositionally biased region" description="Basic residues" evidence="1">
    <location>
        <begin position="137"/>
        <end position="150"/>
    </location>
</feature>
<evidence type="ECO:0000313" key="3">
    <source>
        <dbReference type="EMBL" id="GBP90024.1"/>
    </source>
</evidence>
<feature type="compositionally biased region" description="Low complexity" evidence="1">
    <location>
        <begin position="114"/>
        <end position="124"/>
    </location>
</feature>
<keyword evidence="4" id="KW-1185">Reference proteome</keyword>
<feature type="compositionally biased region" description="Low complexity" evidence="1">
    <location>
        <begin position="50"/>
        <end position="74"/>
    </location>
</feature>
<reference evidence="3 4" key="1">
    <citation type="journal article" date="2019" name="Commun. Biol.">
        <title>The bagworm genome reveals a unique fibroin gene that provides high tensile strength.</title>
        <authorList>
            <person name="Kono N."/>
            <person name="Nakamura H."/>
            <person name="Ohtoshi R."/>
            <person name="Tomita M."/>
            <person name="Numata K."/>
            <person name="Arakawa K."/>
        </authorList>
    </citation>
    <scope>NUCLEOTIDE SEQUENCE [LARGE SCALE GENOMIC DNA]</scope>
</reference>
<dbReference type="AlphaFoldDB" id="A0A4C1ZS87"/>
<gene>
    <name evidence="3" type="primary">ORF1</name>
    <name evidence="3" type="ORF">EVAR_38930_1</name>
</gene>
<evidence type="ECO:0000259" key="2">
    <source>
        <dbReference type="SMART" id="SM00596"/>
    </source>
</evidence>
<dbReference type="InterPro" id="IPR006579">
    <property type="entry name" value="Pre_C2HC_dom"/>
</dbReference>
<protein>
    <submittedName>
        <fullName evidence="3">Nucleic-acid-binding protein from transposon X-element</fullName>
    </submittedName>
</protein>
<feature type="compositionally biased region" description="Low complexity" evidence="1">
    <location>
        <begin position="84"/>
        <end position="95"/>
    </location>
</feature>
<feature type="domain" description="Pre-C2HC" evidence="2">
    <location>
        <begin position="299"/>
        <end position="368"/>
    </location>
</feature>
<comment type="caution">
    <text evidence="3">The sequence shown here is derived from an EMBL/GenBank/DDBJ whole genome shotgun (WGS) entry which is preliminary data.</text>
</comment>
<feature type="region of interest" description="Disordered" evidence="1">
    <location>
        <begin position="427"/>
        <end position="453"/>
    </location>
</feature>
<organism evidence="3 4">
    <name type="scientific">Eumeta variegata</name>
    <name type="common">Bagworm moth</name>
    <name type="synonym">Eumeta japonica</name>
    <dbReference type="NCBI Taxonomy" id="151549"/>
    <lineage>
        <taxon>Eukaryota</taxon>
        <taxon>Metazoa</taxon>
        <taxon>Ecdysozoa</taxon>
        <taxon>Arthropoda</taxon>
        <taxon>Hexapoda</taxon>
        <taxon>Insecta</taxon>
        <taxon>Pterygota</taxon>
        <taxon>Neoptera</taxon>
        <taxon>Endopterygota</taxon>
        <taxon>Lepidoptera</taxon>
        <taxon>Glossata</taxon>
        <taxon>Ditrysia</taxon>
        <taxon>Tineoidea</taxon>
        <taxon>Psychidae</taxon>
        <taxon>Oiketicinae</taxon>
        <taxon>Eumeta</taxon>
    </lineage>
</organism>
<evidence type="ECO:0000313" key="4">
    <source>
        <dbReference type="Proteomes" id="UP000299102"/>
    </source>
</evidence>
<sequence length="572" mass="61601">METNTSCPSGAGGVPKGPVTRALIKDIIQKSLSEMGYECPESDLEKFVKAATPVPSRTATPATSASSSRAQSPVKSKGKRKAISSSSGEDSAGSDCTVVGSDEESESATNTWDSGSAGRSSRSRTNSDASFSLVQGKNKKAVRKMVKKSKSNNQPEVKVNTDMEVEAAQAPPPAAPAAPSQPAQGQAATSAQMVTDGAPSRSGVKPAAPPKAKIPPPIFLRKGANFVKISADCTRLHINYSKAVRVADDGIKMICPNVETFRSLNKYLVDNKVQFHTYALEEERKIKAVIRGIPADFALDDIQNDLCGQGFPVHSVHRMTRRDGSPLWMVLAILPRTDDAKKIFNSLRVVCGLSGIRVEAPFKKGGPGQCHRCQKYGHAAANCHADPRCVKCLVPHWTKECPLTRESQEKPSCVNCGQQHTANYRGCPKAPKFMPRGRPTYKRPPLAPVAPPRDLENFPALASNRKTTPVVNFRPAPAPSSNPWGRNQPPRAVPEPPREPIRRAPQAPLPATATAGASSFGNDIQTVMAVLRAVSSSEIAEFAGQLRACRNVEEKLLVLVRYHDLMVRLESI</sequence>
<feature type="region of interest" description="Disordered" evidence="1">
    <location>
        <begin position="50"/>
        <end position="210"/>
    </location>
</feature>
<feature type="compositionally biased region" description="Low complexity" evidence="1">
    <location>
        <begin position="177"/>
        <end position="192"/>
    </location>
</feature>
<dbReference type="PANTHER" id="PTHR33273:SF2">
    <property type="entry name" value="ENDONUCLEASE_EXONUCLEASE_PHOSPHATASE DOMAIN-CONTAINING PROTEIN"/>
    <property type="match status" value="1"/>
</dbReference>
<name>A0A4C1ZS87_EUMVA</name>
<feature type="compositionally biased region" description="Polar residues" evidence="1">
    <location>
        <begin position="126"/>
        <end position="135"/>
    </location>
</feature>
<evidence type="ECO:0000256" key="1">
    <source>
        <dbReference type="SAM" id="MobiDB-lite"/>
    </source>
</evidence>
<dbReference type="PANTHER" id="PTHR33273">
    <property type="entry name" value="DOMAIN-CONTAINING PROTEIN, PUTATIVE-RELATED"/>
    <property type="match status" value="1"/>
</dbReference>